<keyword evidence="5 7" id="KW-1133">Transmembrane helix</keyword>
<feature type="transmembrane region" description="Helical" evidence="7">
    <location>
        <begin position="151"/>
        <end position="173"/>
    </location>
</feature>
<evidence type="ECO:0000256" key="1">
    <source>
        <dbReference type="ARBA" id="ARBA00004651"/>
    </source>
</evidence>
<dbReference type="PANTHER" id="PTHR30330">
    <property type="entry name" value="AGSS FAMILY TRANSPORTER, SODIUM-ALANINE"/>
    <property type="match status" value="1"/>
</dbReference>
<evidence type="ECO:0000256" key="7">
    <source>
        <dbReference type="SAM" id="Phobius"/>
    </source>
</evidence>
<feature type="transmembrane region" description="Helical" evidence="7">
    <location>
        <begin position="309"/>
        <end position="337"/>
    </location>
</feature>
<evidence type="ECO:0000256" key="5">
    <source>
        <dbReference type="ARBA" id="ARBA00022989"/>
    </source>
</evidence>
<feature type="transmembrane region" description="Helical" evidence="7">
    <location>
        <begin position="423"/>
        <end position="442"/>
    </location>
</feature>
<dbReference type="GO" id="GO:0005886">
    <property type="term" value="C:plasma membrane"/>
    <property type="evidence" value="ECO:0007669"/>
    <property type="project" value="UniProtKB-SubCell"/>
</dbReference>
<feature type="transmembrane region" description="Helical" evidence="7">
    <location>
        <begin position="6"/>
        <end position="31"/>
    </location>
</feature>
<accession>A0A381PV47</accession>
<keyword evidence="3" id="KW-1003">Cell membrane</keyword>
<feature type="transmembrane region" description="Helical" evidence="7">
    <location>
        <begin position="357"/>
        <end position="377"/>
    </location>
</feature>
<dbReference type="InterPro" id="IPR001463">
    <property type="entry name" value="Na/Ala_symport"/>
</dbReference>
<sequence>MDQMEAALAAFANFMWGPPLVVLLVGGGLFFTAHSKLMHFRYFGHSFDLLRGRHNKHTGAAAGEITHYRALATALAGTIGLGNITGVAVAITVGGPGSVFWMWVTALVGISTKFYTASLAILYRGHDDSGKLQGGPMYVIREGLGHRWLPLAWMFAIAGMVGTLPVFQINQLVQIVRDVVVIPAGITTSENHLVFDLIMGILLSVVLFSIAKGKVKRVSAVAGRLVPIMVVFYLAITSILLLSNISEIPAMFALIFKDAFTGDAVSGGAIGAVILIGVQRGVFSNEAGLGTESLAHGAAKTNEPIREGLVAMVAPIIDTLIVCTCTALALLVTGAWQGDAIGVTLTSQAYEQAFPGFGAYLVLVMVFVLSTTTVLTYSYYGSKCMGFLFGTKTEKYYLWAYMALVTAGAVVSLEAVISLFDGVYATMAIPTMISTIILAPKVSEMAKGYFGRLDAGEFEEVAGTGASSAEEQITEG</sequence>
<keyword evidence="4 7" id="KW-0812">Transmembrane</keyword>
<feature type="transmembrane region" description="Helical" evidence="7">
    <location>
        <begin position="398"/>
        <end position="417"/>
    </location>
</feature>
<evidence type="ECO:0000256" key="3">
    <source>
        <dbReference type="ARBA" id="ARBA00022475"/>
    </source>
</evidence>
<dbReference type="NCBIfam" id="TIGR00835">
    <property type="entry name" value="agcS"/>
    <property type="match status" value="1"/>
</dbReference>
<name>A0A381PV47_9ZZZZ</name>
<evidence type="ECO:0000256" key="6">
    <source>
        <dbReference type="ARBA" id="ARBA00023136"/>
    </source>
</evidence>
<proteinExistence type="predicted"/>
<feature type="transmembrane region" description="Helical" evidence="7">
    <location>
        <begin position="100"/>
        <end position="123"/>
    </location>
</feature>
<feature type="transmembrane region" description="Helical" evidence="7">
    <location>
        <begin position="70"/>
        <end position="94"/>
    </location>
</feature>
<evidence type="ECO:0000313" key="8">
    <source>
        <dbReference type="EMBL" id="SUZ70398.1"/>
    </source>
</evidence>
<dbReference type="EMBL" id="UINC01001090">
    <property type="protein sequence ID" value="SUZ70398.1"/>
    <property type="molecule type" value="Genomic_DNA"/>
</dbReference>
<evidence type="ECO:0000256" key="2">
    <source>
        <dbReference type="ARBA" id="ARBA00022448"/>
    </source>
</evidence>
<keyword evidence="2" id="KW-0813">Transport</keyword>
<feature type="transmembrane region" description="Helical" evidence="7">
    <location>
        <begin position="225"/>
        <end position="245"/>
    </location>
</feature>
<dbReference type="GO" id="GO:0005283">
    <property type="term" value="F:amino acid:sodium symporter activity"/>
    <property type="evidence" value="ECO:0007669"/>
    <property type="project" value="InterPro"/>
</dbReference>
<keyword evidence="6 7" id="KW-0472">Membrane</keyword>
<organism evidence="8">
    <name type="scientific">marine metagenome</name>
    <dbReference type="NCBI Taxonomy" id="408172"/>
    <lineage>
        <taxon>unclassified sequences</taxon>
        <taxon>metagenomes</taxon>
        <taxon>ecological metagenomes</taxon>
    </lineage>
</organism>
<dbReference type="Gene3D" id="1.20.1740.10">
    <property type="entry name" value="Amino acid/polyamine transporter I"/>
    <property type="match status" value="1"/>
</dbReference>
<feature type="transmembrane region" description="Helical" evidence="7">
    <location>
        <begin position="193"/>
        <end position="213"/>
    </location>
</feature>
<dbReference type="AlphaFoldDB" id="A0A381PV47"/>
<comment type="subcellular location">
    <subcellularLocation>
        <location evidence="1">Cell membrane</location>
        <topology evidence="1">Multi-pass membrane protein</topology>
    </subcellularLocation>
</comment>
<evidence type="ECO:0008006" key="9">
    <source>
        <dbReference type="Google" id="ProtNLM"/>
    </source>
</evidence>
<dbReference type="Pfam" id="PF01235">
    <property type="entry name" value="Na_Ala_symp"/>
    <property type="match status" value="1"/>
</dbReference>
<dbReference type="PRINTS" id="PR00175">
    <property type="entry name" value="NAALASMPORT"/>
</dbReference>
<gene>
    <name evidence="8" type="ORF">METZ01_LOCUS23252</name>
</gene>
<dbReference type="PANTHER" id="PTHR30330:SF3">
    <property type="entry name" value="TRANSCRIPTIONAL REGULATOR, LRP FAMILY"/>
    <property type="match status" value="1"/>
</dbReference>
<feature type="transmembrane region" description="Helical" evidence="7">
    <location>
        <begin position="265"/>
        <end position="283"/>
    </location>
</feature>
<evidence type="ECO:0000256" key="4">
    <source>
        <dbReference type="ARBA" id="ARBA00022692"/>
    </source>
</evidence>
<protein>
    <recommendedName>
        <fullName evidence="9">Amino acid carrier protein</fullName>
    </recommendedName>
</protein>
<reference evidence="8" key="1">
    <citation type="submission" date="2018-05" db="EMBL/GenBank/DDBJ databases">
        <authorList>
            <person name="Lanie J.A."/>
            <person name="Ng W.-L."/>
            <person name="Kazmierczak K.M."/>
            <person name="Andrzejewski T.M."/>
            <person name="Davidsen T.M."/>
            <person name="Wayne K.J."/>
            <person name="Tettelin H."/>
            <person name="Glass J.I."/>
            <person name="Rusch D."/>
            <person name="Podicherti R."/>
            <person name="Tsui H.-C.T."/>
            <person name="Winkler M.E."/>
        </authorList>
    </citation>
    <scope>NUCLEOTIDE SEQUENCE</scope>
</reference>